<dbReference type="CDD" id="cd09024">
    <property type="entry name" value="Aldose_epim_lacX"/>
    <property type="match status" value="1"/>
</dbReference>
<dbReference type="Proteomes" id="UP000193978">
    <property type="component" value="Chromosome"/>
</dbReference>
<accession>A0A1W6MZK7</accession>
<dbReference type="PANTHER" id="PTHR11122:SF13">
    <property type="entry name" value="GLUCOSE-6-PHOSPHATE 1-EPIMERASE"/>
    <property type="match status" value="1"/>
</dbReference>
<evidence type="ECO:0000313" key="2">
    <source>
        <dbReference type="Proteomes" id="UP000193978"/>
    </source>
</evidence>
<dbReference type="OrthoDB" id="9795355at2"/>
<dbReference type="RefSeq" id="WP_085773179.1">
    <property type="nucleotide sequence ID" value="NZ_AP027149.1"/>
</dbReference>
<dbReference type="GO" id="GO:0016853">
    <property type="term" value="F:isomerase activity"/>
    <property type="evidence" value="ECO:0007669"/>
    <property type="project" value="InterPro"/>
</dbReference>
<dbReference type="InterPro" id="IPR037481">
    <property type="entry name" value="LacX"/>
</dbReference>
<organism evidence="1 2">
    <name type="scientific">Methylocystis bryophila</name>
    <dbReference type="NCBI Taxonomy" id="655015"/>
    <lineage>
        <taxon>Bacteria</taxon>
        <taxon>Pseudomonadati</taxon>
        <taxon>Pseudomonadota</taxon>
        <taxon>Alphaproteobacteria</taxon>
        <taxon>Hyphomicrobiales</taxon>
        <taxon>Methylocystaceae</taxon>
        <taxon>Methylocystis</taxon>
    </lineage>
</organism>
<dbReference type="PANTHER" id="PTHR11122">
    <property type="entry name" value="APOSPORY-ASSOCIATED PROTEIN C-RELATED"/>
    <property type="match status" value="1"/>
</dbReference>
<name>A0A1W6MZK7_9HYPH</name>
<dbReference type="GO" id="GO:0005975">
    <property type="term" value="P:carbohydrate metabolic process"/>
    <property type="evidence" value="ECO:0007669"/>
    <property type="project" value="InterPro"/>
</dbReference>
<dbReference type="Pfam" id="PF01263">
    <property type="entry name" value="Aldose_epim"/>
    <property type="match status" value="1"/>
</dbReference>
<dbReference type="EMBL" id="CP019948">
    <property type="protein sequence ID" value="ARN83034.1"/>
    <property type="molecule type" value="Genomic_DNA"/>
</dbReference>
<keyword evidence="2" id="KW-1185">Reference proteome</keyword>
<proteinExistence type="predicted"/>
<sequence>MSETILLSNAAGDSAAIASFGAELCAWRSGGVDLIWEIDGRFWDRTAPVLFPIVGATREGCIRVEGMSYPLSLHGFAWEKDFTVAERREDFLRLELAADEETRALYPFEFRFGVEFRLLPGALENTLIVQNTGAKPLPYACGLHPAFRWPLAGSKAQHALVFDAPEDPALPVIAAGGLISFEKKRVPLEDRVLPLAPELFARDAMVFLDTKSRRVAFDNGEGARILCEFPDFPHIGFWMRPGAPYLCLEPWTGHADPEGFSGELREKPSMRSLAPGASARHRAVFRFERAEG</sequence>
<dbReference type="InterPro" id="IPR008183">
    <property type="entry name" value="Aldose_1/G6P_1-epimerase"/>
</dbReference>
<dbReference type="GO" id="GO:0030246">
    <property type="term" value="F:carbohydrate binding"/>
    <property type="evidence" value="ECO:0007669"/>
    <property type="project" value="InterPro"/>
</dbReference>
<dbReference type="AlphaFoldDB" id="A0A1W6MZK7"/>
<protein>
    <submittedName>
        <fullName evidence="1">Aldose epimerase</fullName>
    </submittedName>
</protein>
<dbReference type="InterPro" id="IPR014718">
    <property type="entry name" value="GH-type_carb-bd"/>
</dbReference>
<dbReference type="Gene3D" id="2.70.98.10">
    <property type="match status" value="1"/>
</dbReference>
<reference evidence="1 2" key="1">
    <citation type="submission" date="2017-02" db="EMBL/GenBank/DDBJ databases">
        <authorList>
            <person name="Peterson S.W."/>
        </authorList>
    </citation>
    <scope>NUCLEOTIDE SEQUENCE [LARGE SCALE GENOMIC DNA]</scope>
    <source>
        <strain evidence="1 2">S285</strain>
    </source>
</reference>
<evidence type="ECO:0000313" key="1">
    <source>
        <dbReference type="EMBL" id="ARN83034.1"/>
    </source>
</evidence>
<dbReference type="InterPro" id="IPR011013">
    <property type="entry name" value="Gal_mutarotase_sf_dom"/>
</dbReference>
<dbReference type="STRING" id="655015.B1812_20280"/>
<gene>
    <name evidence="1" type="ORF">B1812_20280</name>
</gene>
<dbReference type="SUPFAM" id="SSF74650">
    <property type="entry name" value="Galactose mutarotase-like"/>
    <property type="match status" value="1"/>
</dbReference>
<dbReference type="KEGG" id="mbry:B1812_20280"/>